<name>A0A679J395_9HYPH</name>
<accession>A0A679J395</accession>
<dbReference type="EMBL" id="LR743504">
    <property type="protein sequence ID" value="CAA2105469.1"/>
    <property type="molecule type" value="Genomic_DNA"/>
</dbReference>
<dbReference type="Pfam" id="PF05939">
    <property type="entry name" value="Phage_min_tail"/>
    <property type="match status" value="1"/>
</dbReference>
<gene>
    <name evidence="1" type="ORF">MBUL_03208</name>
</gene>
<protein>
    <recommendedName>
        <fullName evidence="2">Phage minor tail protein</fullName>
    </recommendedName>
</protein>
<evidence type="ECO:0000313" key="1">
    <source>
        <dbReference type="EMBL" id="CAA2105469.1"/>
    </source>
</evidence>
<dbReference type="AlphaFoldDB" id="A0A679J395"/>
<sequence>MPTLPLPAGVNIALGSGIAEKARLRKAPSGDGYPQRTRDGINHIVGTMPVTFENLTRAEAATLRAFFRERGGDLPFCYAPPDETGSRLWTCEEWGRRYTGNIHLSYTVTFQEQFDPQEVKVNC</sequence>
<evidence type="ECO:0008006" key="2">
    <source>
        <dbReference type="Google" id="ProtNLM"/>
    </source>
</evidence>
<organism evidence="1">
    <name type="scientific">Methylobacterium bullatum</name>
    <dbReference type="NCBI Taxonomy" id="570505"/>
    <lineage>
        <taxon>Bacteria</taxon>
        <taxon>Pseudomonadati</taxon>
        <taxon>Pseudomonadota</taxon>
        <taxon>Alphaproteobacteria</taxon>
        <taxon>Hyphomicrobiales</taxon>
        <taxon>Methylobacteriaceae</taxon>
        <taxon>Methylobacterium</taxon>
    </lineage>
</organism>
<reference evidence="1" key="1">
    <citation type="submission" date="2019-12" db="EMBL/GenBank/DDBJ databases">
        <authorList>
            <person name="Cremers G."/>
        </authorList>
    </citation>
    <scope>NUCLEOTIDE SEQUENCE</scope>
    <source>
        <strain evidence="1">Mbul1</strain>
    </source>
</reference>
<dbReference type="InterPro" id="IPR010265">
    <property type="entry name" value="Phage_lambda_TipM"/>
</dbReference>
<proteinExistence type="predicted"/>